<evidence type="ECO:0000256" key="7">
    <source>
        <dbReference type="ARBA" id="ARBA00023136"/>
    </source>
</evidence>
<evidence type="ECO:0000256" key="11">
    <source>
        <dbReference type="RuleBase" id="RU003518"/>
    </source>
</evidence>
<evidence type="ECO:0000256" key="3">
    <source>
        <dbReference type="ARBA" id="ARBA00022475"/>
    </source>
</evidence>
<evidence type="ECO:0000256" key="10">
    <source>
        <dbReference type="ARBA" id="ARBA00023288"/>
    </source>
</evidence>
<evidence type="ECO:0000313" key="14">
    <source>
        <dbReference type="EMBL" id="KAJ3593351.1"/>
    </source>
</evidence>
<protein>
    <recommendedName>
        <fullName evidence="16">Secreted protein</fullName>
    </recommendedName>
</protein>
<feature type="non-terminal residue" evidence="14">
    <location>
        <position position="1"/>
    </location>
</feature>
<feature type="non-terminal residue" evidence="14">
    <location>
        <position position="95"/>
    </location>
</feature>
<proteinExistence type="inferred from homology"/>
<dbReference type="GO" id="GO:1905475">
    <property type="term" value="P:regulation of protein localization to membrane"/>
    <property type="evidence" value="ECO:0007669"/>
    <property type="project" value="TreeGrafter"/>
</dbReference>
<evidence type="ECO:0000256" key="9">
    <source>
        <dbReference type="ARBA" id="ARBA00023207"/>
    </source>
</evidence>
<dbReference type="GO" id="GO:0045202">
    <property type="term" value="C:synapse"/>
    <property type="evidence" value="ECO:0007669"/>
    <property type="project" value="TreeGrafter"/>
</dbReference>
<evidence type="ECO:0000256" key="2">
    <source>
        <dbReference type="ARBA" id="ARBA00010260"/>
    </source>
</evidence>
<dbReference type="GO" id="GO:0005576">
    <property type="term" value="C:extracellular region"/>
    <property type="evidence" value="ECO:0007669"/>
    <property type="project" value="TreeGrafter"/>
</dbReference>
<comment type="caution">
    <text evidence="14">The sequence shown here is derived from an EMBL/GenBank/DDBJ whole genome shotgun (WGS) entry which is preliminary data.</text>
</comment>
<dbReference type="InterPro" id="IPR019803">
    <property type="entry name" value="Glypican_CS"/>
</dbReference>
<dbReference type="GO" id="GO:0016477">
    <property type="term" value="P:cell migration"/>
    <property type="evidence" value="ECO:0007669"/>
    <property type="project" value="TreeGrafter"/>
</dbReference>
<feature type="signal peptide" evidence="13">
    <location>
        <begin position="1"/>
        <end position="29"/>
    </location>
</feature>
<dbReference type="Proteomes" id="UP001148018">
    <property type="component" value="Unassembled WGS sequence"/>
</dbReference>
<dbReference type="PANTHER" id="PTHR10822:SF31">
    <property type="entry name" value="GLYPICAN-6"/>
    <property type="match status" value="1"/>
</dbReference>
<dbReference type="AlphaFoldDB" id="A0A9Q0IDY7"/>
<reference evidence="14" key="1">
    <citation type="submission" date="2022-07" db="EMBL/GenBank/DDBJ databases">
        <title>Chromosome-level genome of Muraenolepis orangiensis.</title>
        <authorList>
            <person name="Kim J."/>
        </authorList>
    </citation>
    <scope>NUCLEOTIDE SEQUENCE</scope>
    <source>
        <strain evidence="14">KU_S4_2022</strain>
        <tissue evidence="14">Muscle</tissue>
    </source>
</reference>
<comment type="similarity">
    <text evidence="2 11">Belongs to the glypican family.</text>
</comment>
<dbReference type="GO" id="GO:0009966">
    <property type="term" value="P:regulation of signal transduction"/>
    <property type="evidence" value="ECO:0007669"/>
    <property type="project" value="InterPro"/>
</dbReference>
<dbReference type="OrthoDB" id="10010764at2759"/>
<comment type="subcellular location">
    <subcellularLocation>
        <location evidence="1 12">Cell membrane</location>
        <topology evidence="1 12">Lipid-anchor</topology>
        <topology evidence="1 12">GPI-anchor</topology>
    </subcellularLocation>
</comment>
<evidence type="ECO:0008006" key="16">
    <source>
        <dbReference type="Google" id="ProtNLM"/>
    </source>
</evidence>
<dbReference type="GO" id="GO:0009986">
    <property type="term" value="C:cell surface"/>
    <property type="evidence" value="ECO:0007669"/>
    <property type="project" value="TreeGrafter"/>
</dbReference>
<dbReference type="GO" id="GO:0098552">
    <property type="term" value="C:side of membrane"/>
    <property type="evidence" value="ECO:0007669"/>
    <property type="project" value="UniProtKB-KW"/>
</dbReference>
<comment type="function">
    <text evidence="12">Cell surface proteoglycan.</text>
</comment>
<dbReference type="EMBL" id="JANIIK010000112">
    <property type="protein sequence ID" value="KAJ3593351.1"/>
    <property type="molecule type" value="Genomic_DNA"/>
</dbReference>
<keyword evidence="3" id="KW-1003">Cell membrane</keyword>
<gene>
    <name evidence="14" type="ORF">NHX12_005686</name>
</gene>
<evidence type="ECO:0000256" key="8">
    <source>
        <dbReference type="ARBA" id="ARBA00023180"/>
    </source>
</evidence>
<dbReference type="Pfam" id="PF01153">
    <property type="entry name" value="Glypican"/>
    <property type="match status" value="1"/>
</dbReference>
<dbReference type="InterPro" id="IPR001863">
    <property type="entry name" value="Glypican"/>
</dbReference>
<evidence type="ECO:0000256" key="1">
    <source>
        <dbReference type="ARBA" id="ARBA00004609"/>
    </source>
</evidence>
<keyword evidence="10 12" id="KW-0449">Lipoprotein</keyword>
<dbReference type="PROSITE" id="PS01207">
    <property type="entry name" value="GLYPICAN"/>
    <property type="match status" value="1"/>
</dbReference>
<keyword evidence="15" id="KW-1185">Reference proteome</keyword>
<keyword evidence="9 12" id="KW-0357">Heparan sulfate</keyword>
<dbReference type="PANTHER" id="PTHR10822">
    <property type="entry name" value="GLYPICAN"/>
    <property type="match status" value="1"/>
</dbReference>
<keyword evidence="4 12" id="KW-0336">GPI-anchor</keyword>
<keyword evidence="8" id="KW-0325">Glycoprotein</keyword>
<keyword evidence="7 12" id="KW-0472">Membrane</keyword>
<name>A0A9Q0IDY7_9TELE</name>
<organism evidence="14 15">
    <name type="scientific">Muraenolepis orangiensis</name>
    <name type="common">Patagonian moray cod</name>
    <dbReference type="NCBI Taxonomy" id="630683"/>
    <lineage>
        <taxon>Eukaryota</taxon>
        <taxon>Metazoa</taxon>
        <taxon>Chordata</taxon>
        <taxon>Craniata</taxon>
        <taxon>Vertebrata</taxon>
        <taxon>Euteleostomi</taxon>
        <taxon>Actinopterygii</taxon>
        <taxon>Neopterygii</taxon>
        <taxon>Teleostei</taxon>
        <taxon>Neoteleostei</taxon>
        <taxon>Acanthomorphata</taxon>
        <taxon>Zeiogadaria</taxon>
        <taxon>Gadariae</taxon>
        <taxon>Gadiformes</taxon>
        <taxon>Muraenolepidoidei</taxon>
        <taxon>Muraenolepididae</taxon>
        <taxon>Muraenolepis</taxon>
    </lineage>
</organism>
<evidence type="ECO:0000313" key="15">
    <source>
        <dbReference type="Proteomes" id="UP001148018"/>
    </source>
</evidence>
<keyword evidence="5 13" id="KW-0732">Signal</keyword>
<accession>A0A9Q0IDY7</accession>
<evidence type="ECO:0000256" key="13">
    <source>
        <dbReference type="SAM" id="SignalP"/>
    </source>
</evidence>
<feature type="chain" id="PRO_5040431030" description="Secreted protein" evidence="13">
    <location>
        <begin position="30"/>
        <end position="95"/>
    </location>
</feature>
<dbReference type="GO" id="GO:0005886">
    <property type="term" value="C:plasma membrane"/>
    <property type="evidence" value="ECO:0007669"/>
    <property type="project" value="UniProtKB-SubCell"/>
</dbReference>
<evidence type="ECO:0000256" key="5">
    <source>
        <dbReference type="ARBA" id="ARBA00022729"/>
    </source>
</evidence>
<sequence length="95" mass="10728">SRSDGPDTPGVSRPWVLLCRELLCRVLLCRVLLCRVLLCRVNLVPVCLRALTRMLFCPYCGGLPGLRPCRSYCLNVMRGCLANQADLDTEWTLFL</sequence>
<evidence type="ECO:0000256" key="6">
    <source>
        <dbReference type="ARBA" id="ARBA00022974"/>
    </source>
</evidence>
<evidence type="ECO:0000256" key="4">
    <source>
        <dbReference type="ARBA" id="ARBA00022622"/>
    </source>
</evidence>
<evidence type="ECO:0000256" key="12">
    <source>
        <dbReference type="RuleBase" id="RU003519"/>
    </source>
</evidence>
<keyword evidence="6 12" id="KW-0654">Proteoglycan</keyword>